<dbReference type="InterPro" id="IPR036676">
    <property type="entry name" value="PurM-like_C_sf"/>
</dbReference>
<name>A0A6J7IEG6_9ZZZZ</name>
<dbReference type="SUPFAM" id="SSF55326">
    <property type="entry name" value="PurM N-terminal domain-like"/>
    <property type="match status" value="1"/>
</dbReference>
<feature type="domain" description="PurM-like C-terminal" evidence="2">
    <location>
        <begin position="192"/>
        <end position="300"/>
    </location>
</feature>
<evidence type="ECO:0000259" key="2">
    <source>
        <dbReference type="Pfam" id="PF02769"/>
    </source>
</evidence>
<evidence type="ECO:0000313" key="3">
    <source>
        <dbReference type="EMBL" id="CAB4929329.1"/>
    </source>
</evidence>
<dbReference type="Gene3D" id="3.30.1330.10">
    <property type="entry name" value="PurM-like, N-terminal domain"/>
    <property type="match status" value="1"/>
</dbReference>
<dbReference type="EMBL" id="CAFBPU010000056">
    <property type="protein sequence ID" value="CAB5038698.1"/>
    <property type="molecule type" value="Genomic_DNA"/>
</dbReference>
<dbReference type="Pfam" id="PF00586">
    <property type="entry name" value="AIRS"/>
    <property type="match status" value="1"/>
</dbReference>
<dbReference type="GO" id="GO:0009228">
    <property type="term" value="P:thiamine biosynthetic process"/>
    <property type="evidence" value="ECO:0007669"/>
    <property type="project" value="InterPro"/>
</dbReference>
<dbReference type="InterPro" id="IPR006283">
    <property type="entry name" value="ThiL-like"/>
</dbReference>
<feature type="domain" description="PurM-like N-terminal" evidence="1">
    <location>
        <begin position="47"/>
        <end position="151"/>
    </location>
</feature>
<evidence type="ECO:0000313" key="4">
    <source>
        <dbReference type="EMBL" id="CAB5038698.1"/>
    </source>
</evidence>
<dbReference type="EMBL" id="CAFBND010000008">
    <property type="protein sequence ID" value="CAB4929329.1"/>
    <property type="molecule type" value="Genomic_DNA"/>
</dbReference>
<dbReference type="GO" id="GO:0009030">
    <property type="term" value="F:thiamine-phosphate kinase activity"/>
    <property type="evidence" value="ECO:0007669"/>
    <property type="project" value="InterPro"/>
</dbReference>
<dbReference type="InterPro" id="IPR016188">
    <property type="entry name" value="PurM-like_N"/>
</dbReference>
<organism evidence="3">
    <name type="scientific">freshwater metagenome</name>
    <dbReference type="NCBI Taxonomy" id="449393"/>
    <lineage>
        <taxon>unclassified sequences</taxon>
        <taxon>metagenomes</taxon>
        <taxon>ecological metagenomes</taxon>
    </lineage>
</organism>
<sequence>MHRHPSPLEQLDDVAHAVRSNPSLAAKREIGLVTEVFGDSGWVEGPGDDGAVVTVDGRSVIACGEAIWPPFVAADPYGAGVAAVLANVNDVAAMGGVPLAIVDTVVASRDVAKVVLEGMRSASRMYRVPIVGGHLTITEGPPSLSAFAVGHAEAVLSSTNVMAGHDLVVAACVEGRMRADFPFFASFDERGPSLGDDVRILATIAQRGLARAAKDISMAGLVGSLAMLLEWGSFGVTLDLDALPAPQGVPLAQWCNCFPCFGFLLTCEPTTTEACMAMFTDVGLSAAKVGTVDASGIITLTAGGRSVRVLDVRADPATGLSRIQL</sequence>
<dbReference type="Pfam" id="PF02769">
    <property type="entry name" value="AIRS_C"/>
    <property type="match status" value="1"/>
</dbReference>
<dbReference type="InterPro" id="IPR036921">
    <property type="entry name" value="PurM-like_N_sf"/>
</dbReference>
<proteinExistence type="predicted"/>
<dbReference type="PANTHER" id="PTHR30270">
    <property type="entry name" value="THIAMINE-MONOPHOSPHATE KINASE"/>
    <property type="match status" value="1"/>
</dbReference>
<dbReference type="SUPFAM" id="SSF56042">
    <property type="entry name" value="PurM C-terminal domain-like"/>
    <property type="match status" value="1"/>
</dbReference>
<protein>
    <submittedName>
        <fullName evidence="3">Unannotated protein</fullName>
    </submittedName>
</protein>
<evidence type="ECO:0000259" key="1">
    <source>
        <dbReference type="Pfam" id="PF00586"/>
    </source>
</evidence>
<accession>A0A6J7IEG6</accession>
<gene>
    <name evidence="3" type="ORF">UFOPK3752_00321</name>
    <name evidence="4" type="ORF">UFOPK4150_02059</name>
</gene>
<dbReference type="Gene3D" id="3.90.650.10">
    <property type="entry name" value="PurM-like C-terminal domain"/>
    <property type="match status" value="1"/>
</dbReference>
<dbReference type="AlphaFoldDB" id="A0A6J7IEG6"/>
<dbReference type="PANTHER" id="PTHR30270:SF0">
    <property type="entry name" value="THIAMINE-MONOPHOSPHATE KINASE"/>
    <property type="match status" value="1"/>
</dbReference>
<dbReference type="InterPro" id="IPR010918">
    <property type="entry name" value="PurM-like_C_dom"/>
</dbReference>
<reference evidence="3" key="1">
    <citation type="submission" date="2020-05" db="EMBL/GenBank/DDBJ databases">
        <authorList>
            <person name="Chiriac C."/>
            <person name="Salcher M."/>
            <person name="Ghai R."/>
            <person name="Kavagutti S V."/>
        </authorList>
    </citation>
    <scope>NUCLEOTIDE SEQUENCE</scope>
</reference>